<reference evidence="1 2" key="1">
    <citation type="submission" date="2019-03" db="EMBL/GenBank/DDBJ databases">
        <title>Genomic Encyclopedia of Archaeal and Bacterial Type Strains, Phase II (KMG-II): from individual species to whole genera.</title>
        <authorList>
            <person name="Goeker M."/>
        </authorList>
    </citation>
    <scope>NUCLEOTIDE SEQUENCE [LARGE SCALE GENOMIC DNA]</scope>
    <source>
        <strain evidence="1 2">DSM 24425</strain>
    </source>
</reference>
<evidence type="ECO:0000313" key="2">
    <source>
        <dbReference type="Proteomes" id="UP000295777"/>
    </source>
</evidence>
<name>A0A4R1G844_9BACT</name>
<proteinExistence type="predicted"/>
<comment type="caution">
    <text evidence="1">The sequence shown here is derived from an EMBL/GenBank/DDBJ whole genome shotgun (WGS) entry which is preliminary data.</text>
</comment>
<dbReference type="AlphaFoldDB" id="A0A4R1G844"/>
<gene>
    <name evidence="1" type="ORF">CLV27_1281</name>
</gene>
<protein>
    <submittedName>
        <fullName evidence="1">Uncharacterized protein</fullName>
    </submittedName>
</protein>
<keyword evidence="2" id="KW-1185">Reference proteome</keyword>
<organism evidence="1 2">
    <name type="scientific">Phorcysia thermohydrogeniphila</name>
    <dbReference type="NCBI Taxonomy" id="936138"/>
    <lineage>
        <taxon>Bacteria</taxon>
        <taxon>Pseudomonadati</taxon>
        <taxon>Aquificota</taxon>
        <taxon>Aquificia</taxon>
        <taxon>Desulfurobacteriales</taxon>
        <taxon>Desulfurobacteriaceae</taxon>
        <taxon>Phorcysia</taxon>
    </lineage>
</organism>
<dbReference type="Proteomes" id="UP000295777">
    <property type="component" value="Unassembled WGS sequence"/>
</dbReference>
<dbReference type="EMBL" id="SMFV01000004">
    <property type="protein sequence ID" value="TCK03964.1"/>
    <property type="molecule type" value="Genomic_DNA"/>
</dbReference>
<accession>A0A4R1G844</accession>
<evidence type="ECO:0000313" key="1">
    <source>
        <dbReference type="EMBL" id="TCK03964.1"/>
    </source>
</evidence>
<sequence length="84" mass="9330">MERRVEIYGKDGSLIAGWEVDKDVCERFSSLSDGELLMEVVTLLIVNLKEETGMDFTPNMVLNELSRVVVCGREIEVEGGNPAP</sequence>
<dbReference type="RefSeq" id="WP_132526958.1">
    <property type="nucleotide sequence ID" value="NZ_SMFV01000004.1"/>
</dbReference>
<dbReference type="OrthoDB" id="15590at2"/>